<dbReference type="Proteomes" id="UP000805614">
    <property type="component" value="Unassembled WGS sequence"/>
</dbReference>
<dbReference type="EMBL" id="JABVEC010000015">
    <property type="protein sequence ID" value="MBC6467889.1"/>
    <property type="molecule type" value="Genomic_DNA"/>
</dbReference>
<gene>
    <name evidence="1" type="ORF">HKK74_20675</name>
</gene>
<protein>
    <submittedName>
        <fullName evidence="1">Uncharacterized protein</fullName>
    </submittedName>
</protein>
<dbReference type="RefSeq" id="WP_187244894.1">
    <property type="nucleotide sequence ID" value="NZ_BAAAOK010000001.1"/>
</dbReference>
<organism evidence="1 2">
    <name type="scientific">Actinomadura alba</name>
    <dbReference type="NCBI Taxonomy" id="406431"/>
    <lineage>
        <taxon>Bacteria</taxon>
        <taxon>Bacillati</taxon>
        <taxon>Actinomycetota</taxon>
        <taxon>Actinomycetes</taxon>
        <taxon>Streptosporangiales</taxon>
        <taxon>Thermomonosporaceae</taxon>
        <taxon>Actinomadura</taxon>
    </lineage>
</organism>
<comment type="caution">
    <text evidence="1">The sequence shown here is derived from an EMBL/GenBank/DDBJ whole genome shotgun (WGS) entry which is preliminary data.</text>
</comment>
<evidence type="ECO:0000313" key="2">
    <source>
        <dbReference type="Proteomes" id="UP000805614"/>
    </source>
</evidence>
<accession>A0ABR7LSY5</accession>
<sequence length="92" mass="9891">MTDLRGTGSALRARALGPQRSYVGVDQPQLEVLVLVEQQLDVLHEQQLEQLHDELVAAMSIDGSTLSTTSNVAASSSSSSRSSVLLIRRLSD</sequence>
<proteinExistence type="predicted"/>
<reference evidence="1 2" key="1">
    <citation type="submission" date="2020-06" db="EMBL/GenBank/DDBJ databases">
        <title>Actinomadura xiongansis sp. nov., isolated from soil of Baiyangdian.</title>
        <authorList>
            <person name="Zhang X."/>
        </authorList>
    </citation>
    <scope>NUCLEOTIDE SEQUENCE [LARGE SCALE GENOMIC DNA]</scope>
    <source>
        <strain evidence="1 2">HBUM206468</strain>
    </source>
</reference>
<evidence type="ECO:0000313" key="1">
    <source>
        <dbReference type="EMBL" id="MBC6467889.1"/>
    </source>
</evidence>
<name>A0ABR7LSY5_9ACTN</name>
<keyword evidence="2" id="KW-1185">Reference proteome</keyword>